<proteinExistence type="predicted"/>
<protein>
    <submittedName>
        <fullName evidence="1">Uncharacterized protein</fullName>
    </submittedName>
</protein>
<reference evidence="1" key="1">
    <citation type="submission" date="2019-11" db="EMBL/GenBank/DDBJ databases">
        <authorList>
            <person name="Feng L."/>
        </authorList>
    </citation>
    <scope>NUCLEOTIDE SEQUENCE</scope>
    <source>
        <strain evidence="1">CnexileLFYP112</strain>
    </source>
</reference>
<name>A0A6N2VTF8_9FIRM</name>
<sequence>MPRKKTKDQSSFKFSMDLTGENKIILENLSQNYSLKTGPMINHIIQTFCGISGSAKEALEKNLMSEYHRLSEEIKNTKDEFHLQRITEERQRYADMLQMINAGKFKFPKCEEYGNMKKIGLQDGYLLIPADWIVVNPEAASSCSYAAVLECRNSAKYGVPHFVYLNNYKYAGEYTKEMESDFYAGCVKKWAKFKEIEELNQSKDIDLSAPLIGIFSLTVQNEEEININDLPYGATIITYQK</sequence>
<dbReference type="AlphaFoldDB" id="A0A6N2VTF8"/>
<organism evidence="1">
    <name type="scientific">[Clostridium] nexile</name>
    <dbReference type="NCBI Taxonomy" id="29361"/>
    <lineage>
        <taxon>Bacteria</taxon>
        <taxon>Bacillati</taxon>
        <taxon>Bacillota</taxon>
        <taxon>Clostridia</taxon>
        <taxon>Lachnospirales</taxon>
        <taxon>Lachnospiraceae</taxon>
        <taxon>Tyzzerella</taxon>
    </lineage>
</organism>
<gene>
    <name evidence="1" type="ORF">CNLFYP112_00539</name>
</gene>
<accession>A0A6N2VTF8</accession>
<dbReference type="EMBL" id="CACRTG010000034">
    <property type="protein sequence ID" value="VYT32973.1"/>
    <property type="molecule type" value="Genomic_DNA"/>
</dbReference>
<evidence type="ECO:0000313" key="1">
    <source>
        <dbReference type="EMBL" id="VYT32973.1"/>
    </source>
</evidence>